<evidence type="ECO:0000256" key="5">
    <source>
        <dbReference type="ARBA" id="ARBA00023004"/>
    </source>
</evidence>
<evidence type="ECO:0000256" key="6">
    <source>
        <dbReference type="ARBA" id="ARBA00023014"/>
    </source>
</evidence>
<feature type="domain" description="BFD-like [2Fe-2S]-binding" evidence="11">
    <location>
        <begin position="9"/>
        <end position="59"/>
    </location>
</feature>
<evidence type="ECO:0000256" key="9">
    <source>
        <dbReference type="ARBA" id="ARBA00046130"/>
    </source>
</evidence>
<dbReference type="Proteomes" id="UP000093476">
    <property type="component" value="Unassembled WGS sequence"/>
</dbReference>
<dbReference type="PANTHER" id="PTHR37424">
    <property type="entry name" value="BACTERIOFERRITIN-ASSOCIATED FERREDOXIN"/>
    <property type="match status" value="1"/>
</dbReference>
<proteinExistence type="inferred from homology"/>
<keyword evidence="3" id="KW-0479">Metal-binding</keyword>
<reference evidence="12 13" key="1">
    <citation type="submission" date="2015-12" db="EMBL/GenBank/DDBJ databases">
        <title>Genome comparisons provide insights into the role of secondary metabolites in the pathogenic phase of the Photorhabdus life cycle.</title>
        <authorList>
            <person name="Tobias N.J."/>
            <person name="Mishra B."/>
            <person name="Gupta D.K."/>
            <person name="Thines M."/>
            <person name="Stinear T.P."/>
            <person name="Bode H.B."/>
        </authorList>
    </citation>
    <scope>NUCLEOTIDE SEQUENCE [LARGE SCALE GENOMIC DNA]</scope>
    <source>
        <strain evidence="12 13">PB68.1</strain>
    </source>
</reference>
<evidence type="ECO:0000259" key="11">
    <source>
        <dbReference type="Pfam" id="PF04324"/>
    </source>
</evidence>
<evidence type="ECO:0000256" key="8">
    <source>
        <dbReference type="ARBA" id="ARBA00039386"/>
    </source>
</evidence>
<keyword evidence="6" id="KW-0411">Iron-sulfur</keyword>
<dbReference type="InterPro" id="IPR052371">
    <property type="entry name" value="BFD-associated_ferredoxin"/>
</dbReference>
<dbReference type="STRING" id="286156.Ppb6_02634"/>
<protein>
    <recommendedName>
        <fullName evidence="8">Bacterioferritin-associated ferredoxin</fullName>
    </recommendedName>
</protein>
<dbReference type="NCBIfam" id="NF007803">
    <property type="entry name" value="PRK10509.1"/>
    <property type="match status" value="1"/>
</dbReference>
<dbReference type="CDD" id="cd19945">
    <property type="entry name" value="Fer2_BFD"/>
    <property type="match status" value="1"/>
</dbReference>
<dbReference type="PANTHER" id="PTHR37424:SF1">
    <property type="entry name" value="BACTERIOFERRITIN-ASSOCIATED FERREDOXIN"/>
    <property type="match status" value="1"/>
</dbReference>
<dbReference type="PATRIC" id="fig|286156.4.peg.2979"/>
<organism evidence="12 13">
    <name type="scientific">Photorhabdus australis subsp. thailandensis</name>
    <dbReference type="NCBI Taxonomy" id="2805096"/>
    <lineage>
        <taxon>Bacteria</taxon>
        <taxon>Pseudomonadati</taxon>
        <taxon>Pseudomonadota</taxon>
        <taxon>Gammaproteobacteria</taxon>
        <taxon>Enterobacterales</taxon>
        <taxon>Morganellaceae</taxon>
        <taxon>Photorhabdus</taxon>
    </lineage>
</organism>
<evidence type="ECO:0000256" key="7">
    <source>
        <dbReference type="ARBA" id="ARBA00034078"/>
    </source>
</evidence>
<dbReference type="InterPro" id="IPR041854">
    <property type="entry name" value="BFD-like_2Fe2S-bd_dom_sf"/>
</dbReference>
<evidence type="ECO:0000256" key="2">
    <source>
        <dbReference type="ARBA" id="ARBA00022714"/>
    </source>
</evidence>
<accession>A0A1C0U2Y3</accession>
<evidence type="ECO:0000313" key="13">
    <source>
        <dbReference type="Proteomes" id="UP000093476"/>
    </source>
</evidence>
<evidence type="ECO:0000256" key="4">
    <source>
        <dbReference type="ARBA" id="ARBA00022982"/>
    </source>
</evidence>
<keyword evidence="13" id="KW-1185">Reference proteome</keyword>
<evidence type="ECO:0000256" key="3">
    <source>
        <dbReference type="ARBA" id="ARBA00022723"/>
    </source>
</evidence>
<dbReference type="InterPro" id="IPR007419">
    <property type="entry name" value="BFD-like_2Fe2S-bd_dom"/>
</dbReference>
<evidence type="ECO:0000256" key="10">
    <source>
        <dbReference type="ARBA" id="ARBA00046332"/>
    </source>
</evidence>
<sequence>MYQRVLFMYVCLCNAVSDRTIRNAVRQHHVHSIRELKRIVPVGRDCGKCIRQARELINEEIAQLPKIDKVA</sequence>
<evidence type="ECO:0000256" key="1">
    <source>
        <dbReference type="ARBA" id="ARBA00022448"/>
    </source>
</evidence>
<evidence type="ECO:0000313" key="12">
    <source>
        <dbReference type="EMBL" id="OCQ52226.1"/>
    </source>
</evidence>
<gene>
    <name evidence="12" type="primary">bfd</name>
    <name evidence="12" type="ORF">Ppb6_02634</name>
</gene>
<dbReference type="AlphaFoldDB" id="A0A1C0U2Y3"/>
<comment type="cofactor">
    <cofactor evidence="7">
        <name>[2Fe-2S] cluster</name>
        <dbReference type="ChEBI" id="CHEBI:190135"/>
    </cofactor>
</comment>
<keyword evidence="1" id="KW-0813">Transport</keyword>
<dbReference type="EMBL" id="LOMY01000090">
    <property type="protein sequence ID" value="OCQ52226.1"/>
    <property type="molecule type" value="Genomic_DNA"/>
</dbReference>
<keyword evidence="5" id="KW-0408">Iron</keyword>
<dbReference type="Pfam" id="PF04324">
    <property type="entry name" value="Fer2_BFD"/>
    <property type="match status" value="1"/>
</dbReference>
<comment type="caution">
    <text evidence="12">The sequence shown here is derived from an EMBL/GenBank/DDBJ whole genome shotgun (WGS) entry which is preliminary data.</text>
</comment>
<dbReference type="Gene3D" id="1.10.10.1100">
    <property type="entry name" value="BFD-like [2Fe-2S]-binding domain"/>
    <property type="match status" value="1"/>
</dbReference>
<comment type="function">
    <text evidence="9">Required for mobilization of iron from the bacterioferritin (BFR) complex.</text>
</comment>
<name>A0A1C0U2Y3_9GAMM</name>
<keyword evidence="2" id="KW-0001">2Fe-2S</keyword>
<comment type="similarity">
    <text evidence="10">Belongs to the Bfd family.</text>
</comment>
<dbReference type="GO" id="GO:0046872">
    <property type="term" value="F:metal ion binding"/>
    <property type="evidence" value="ECO:0007669"/>
    <property type="project" value="UniProtKB-KW"/>
</dbReference>
<dbReference type="GO" id="GO:0051537">
    <property type="term" value="F:2 iron, 2 sulfur cluster binding"/>
    <property type="evidence" value="ECO:0007669"/>
    <property type="project" value="UniProtKB-KW"/>
</dbReference>
<keyword evidence="4" id="KW-0249">Electron transport</keyword>